<name>A0ACA9SGE5_9GLOM</name>
<gene>
    <name evidence="1" type="ORF">RPERSI_LOCUS30902</name>
</gene>
<feature type="non-terminal residue" evidence="1">
    <location>
        <position position="76"/>
    </location>
</feature>
<keyword evidence="2" id="KW-1185">Reference proteome</keyword>
<protein>
    <submittedName>
        <fullName evidence="1">24197_t:CDS:1</fullName>
    </submittedName>
</protein>
<feature type="non-terminal residue" evidence="1">
    <location>
        <position position="1"/>
    </location>
</feature>
<evidence type="ECO:0000313" key="2">
    <source>
        <dbReference type="Proteomes" id="UP000789920"/>
    </source>
</evidence>
<evidence type="ECO:0000313" key="1">
    <source>
        <dbReference type="EMBL" id="CAG8839050.1"/>
    </source>
</evidence>
<organism evidence="1 2">
    <name type="scientific">Racocetra persica</name>
    <dbReference type="NCBI Taxonomy" id="160502"/>
    <lineage>
        <taxon>Eukaryota</taxon>
        <taxon>Fungi</taxon>
        <taxon>Fungi incertae sedis</taxon>
        <taxon>Mucoromycota</taxon>
        <taxon>Glomeromycotina</taxon>
        <taxon>Glomeromycetes</taxon>
        <taxon>Diversisporales</taxon>
        <taxon>Gigasporaceae</taxon>
        <taxon>Racocetra</taxon>
    </lineage>
</organism>
<reference evidence="1" key="1">
    <citation type="submission" date="2021-06" db="EMBL/GenBank/DDBJ databases">
        <authorList>
            <person name="Kallberg Y."/>
            <person name="Tangrot J."/>
            <person name="Rosling A."/>
        </authorList>
    </citation>
    <scope>NUCLEOTIDE SEQUENCE</scope>
    <source>
        <strain evidence="1">MA461A</strain>
    </source>
</reference>
<sequence length="76" mass="8816">ISEVQNSGYLVEYEYVDYKLSEDDTNLVPVIENGDELVSENSNSDNKFELSNEPEDMRIEFEMKIVCAEKEDNIFV</sequence>
<comment type="caution">
    <text evidence="1">The sequence shown here is derived from an EMBL/GenBank/DDBJ whole genome shotgun (WGS) entry which is preliminary data.</text>
</comment>
<dbReference type="Proteomes" id="UP000789920">
    <property type="component" value="Unassembled WGS sequence"/>
</dbReference>
<dbReference type="EMBL" id="CAJVQC010122419">
    <property type="protein sequence ID" value="CAG8839050.1"/>
    <property type="molecule type" value="Genomic_DNA"/>
</dbReference>
<proteinExistence type="predicted"/>
<accession>A0ACA9SGE5</accession>